<dbReference type="PANTHER" id="PTHR21091">
    <property type="entry name" value="METHYLTETRAHYDROFOLATE:HOMOCYSTEINE METHYLTRANSFERASE RELATED"/>
    <property type="match status" value="1"/>
</dbReference>
<comment type="subunit">
    <text evidence="7">Homodimer.</text>
</comment>
<dbReference type="Gene3D" id="3.20.20.210">
    <property type="match status" value="1"/>
</dbReference>
<accession>A0A4Y9F375</accession>
<dbReference type="PROSITE" id="PS00907">
    <property type="entry name" value="UROD_2"/>
    <property type="match status" value="1"/>
</dbReference>
<evidence type="ECO:0000256" key="3">
    <source>
        <dbReference type="ARBA" id="ARBA00012288"/>
    </source>
</evidence>
<dbReference type="InterPro" id="IPR038071">
    <property type="entry name" value="UROD/MetE-like_sf"/>
</dbReference>
<evidence type="ECO:0000256" key="2">
    <source>
        <dbReference type="ARBA" id="ARBA00009935"/>
    </source>
</evidence>
<dbReference type="UniPathway" id="UPA00251">
    <property type="reaction ID" value="UER00321"/>
</dbReference>
<keyword evidence="5 7" id="KW-0456">Lyase</keyword>
<dbReference type="InterPro" id="IPR000257">
    <property type="entry name" value="Uroporphyrinogen_deCOase"/>
</dbReference>
<dbReference type="EC" id="4.1.1.37" evidence="3 7"/>
<keyword evidence="6 7" id="KW-0627">Porphyrin biosynthesis</keyword>
<reference evidence="12 13" key="1">
    <citation type="submission" date="2019-03" db="EMBL/GenBank/DDBJ databases">
        <title>Diversity of the mouse oral microbiome.</title>
        <authorList>
            <person name="Joseph S."/>
            <person name="Aduse-Opoku J."/>
            <person name="Curtis M."/>
            <person name="Wade W."/>
            <person name="Hashim A."/>
        </authorList>
    </citation>
    <scope>NUCLEOTIDE SEQUENCE [LARGE SCALE GENOMIC DNA]</scope>
    <source>
        <strain evidence="13">irhom_31</strain>
    </source>
</reference>
<protein>
    <recommendedName>
        <fullName evidence="3 7">Uroporphyrinogen decarboxylase</fullName>
        <shortName evidence="7">UPD</shortName>
        <shortName evidence="7">URO-D</shortName>
        <ecNumber evidence="3 7">4.1.1.37</ecNumber>
    </recommendedName>
</protein>
<gene>
    <name evidence="7 12" type="primary">hemE</name>
    <name evidence="12" type="ORF">E4U03_11140</name>
</gene>
<feature type="binding site" evidence="7">
    <location>
        <begin position="60"/>
        <end position="64"/>
    </location>
    <ligand>
        <name>substrate</name>
    </ligand>
</feature>
<dbReference type="HAMAP" id="MF_00218">
    <property type="entry name" value="URO_D"/>
    <property type="match status" value="1"/>
</dbReference>
<feature type="domain" description="Uroporphyrinogen decarboxylase (URO-D)" evidence="10">
    <location>
        <begin position="55"/>
        <end position="64"/>
    </location>
</feature>
<comment type="caution">
    <text evidence="7">Lacks conserved residue(s) required for the propagation of feature annotation.</text>
</comment>
<proteinExistence type="inferred from homology"/>
<comment type="subcellular location">
    <subcellularLocation>
        <location evidence="7">Cytoplasm</location>
    </subcellularLocation>
</comment>
<dbReference type="GO" id="GO:0005829">
    <property type="term" value="C:cytosol"/>
    <property type="evidence" value="ECO:0007669"/>
    <property type="project" value="TreeGrafter"/>
</dbReference>
<feature type="binding site" evidence="7">
    <location>
        <position position="184"/>
    </location>
    <ligand>
        <name>substrate</name>
    </ligand>
</feature>
<dbReference type="NCBIfam" id="TIGR01464">
    <property type="entry name" value="hemE"/>
    <property type="match status" value="1"/>
</dbReference>
<evidence type="ECO:0000256" key="7">
    <source>
        <dbReference type="HAMAP-Rule" id="MF_00218"/>
    </source>
</evidence>
<dbReference type="PANTHER" id="PTHR21091:SF169">
    <property type="entry name" value="UROPORPHYRINOGEN DECARBOXYLASE"/>
    <property type="match status" value="1"/>
</dbReference>
<evidence type="ECO:0000313" key="13">
    <source>
        <dbReference type="Proteomes" id="UP000297951"/>
    </source>
</evidence>
<comment type="catalytic activity">
    <reaction evidence="7 8">
        <text>uroporphyrinogen III + 4 H(+) = coproporphyrinogen III + 4 CO2</text>
        <dbReference type="Rhea" id="RHEA:19865"/>
        <dbReference type="ChEBI" id="CHEBI:15378"/>
        <dbReference type="ChEBI" id="CHEBI:16526"/>
        <dbReference type="ChEBI" id="CHEBI:57308"/>
        <dbReference type="ChEBI" id="CHEBI:57309"/>
        <dbReference type="EC" id="4.1.1.37"/>
    </reaction>
</comment>
<evidence type="ECO:0000256" key="9">
    <source>
        <dbReference type="RuleBase" id="RU004169"/>
    </source>
</evidence>
<evidence type="ECO:0000256" key="5">
    <source>
        <dbReference type="ARBA" id="ARBA00023239"/>
    </source>
</evidence>
<comment type="caution">
    <text evidence="12">The sequence shown here is derived from an EMBL/GenBank/DDBJ whole genome shotgun (WGS) entry which is preliminary data.</text>
</comment>
<feature type="domain" description="Uroporphyrinogen decarboxylase (URO-D)" evidence="11">
    <location>
        <begin position="172"/>
        <end position="188"/>
    </location>
</feature>
<comment type="function">
    <text evidence="7">Catalyzes the decarboxylation of four acetate groups of uroporphyrinogen-III to yield coproporphyrinogen-III.</text>
</comment>
<name>A0A4Y9F375_9MICC</name>
<dbReference type="InterPro" id="IPR006361">
    <property type="entry name" value="Uroporphyrinogen_deCO2ase_HemE"/>
</dbReference>
<dbReference type="SUPFAM" id="SSF51726">
    <property type="entry name" value="UROD/MetE-like"/>
    <property type="match status" value="1"/>
</dbReference>
<keyword evidence="4 7" id="KW-0210">Decarboxylase</keyword>
<dbReference type="GO" id="GO:0006782">
    <property type="term" value="P:protoporphyrinogen IX biosynthetic process"/>
    <property type="evidence" value="ECO:0007669"/>
    <property type="project" value="UniProtKB-UniRule"/>
</dbReference>
<feature type="binding site" evidence="7">
    <location>
        <position position="239"/>
    </location>
    <ligand>
        <name>substrate</name>
    </ligand>
</feature>
<evidence type="ECO:0000313" key="12">
    <source>
        <dbReference type="EMBL" id="TFU20578.1"/>
    </source>
</evidence>
<dbReference type="CDD" id="cd00717">
    <property type="entry name" value="URO-D"/>
    <property type="match status" value="1"/>
</dbReference>
<dbReference type="GO" id="GO:0004853">
    <property type="term" value="F:uroporphyrinogen decarboxylase activity"/>
    <property type="evidence" value="ECO:0007669"/>
    <property type="project" value="UniProtKB-UniRule"/>
</dbReference>
<dbReference type="Proteomes" id="UP000297951">
    <property type="component" value="Unassembled WGS sequence"/>
</dbReference>
<comment type="similarity">
    <text evidence="2 7 9">Belongs to the uroporphyrinogen decarboxylase family.</text>
</comment>
<evidence type="ECO:0000256" key="8">
    <source>
        <dbReference type="RuleBase" id="RU000554"/>
    </source>
</evidence>
<feature type="binding site" evidence="7">
    <location>
        <position position="353"/>
    </location>
    <ligand>
        <name>substrate</name>
    </ligand>
</feature>
<evidence type="ECO:0000256" key="4">
    <source>
        <dbReference type="ARBA" id="ARBA00022793"/>
    </source>
</evidence>
<organism evidence="12 13">
    <name type="scientific">Rothia nasimurium</name>
    <dbReference type="NCBI Taxonomy" id="85336"/>
    <lineage>
        <taxon>Bacteria</taxon>
        <taxon>Bacillati</taxon>
        <taxon>Actinomycetota</taxon>
        <taxon>Actinomycetes</taxon>
        <taxon>Micrococcales</taxon>
        <taxon>Micrococcaceae</taxon>
        <taxon>Rothia</taxon>
    </lineage>
</organism>
<keyword evidence="7" id="KW-0963">Cytoplasm</keyword>
<dbReference type="STRING" id="85336.A7979_08210"/>
<evidence type="ECO:0000259" key="11">
    <source>
        <dbReference type="PROSITE" id="PS00907"/>
    </source>
</evidence>
<evidence type="ECO:0000259" key="10">
    <source>
        <dbReference type="PROSITE" id="PS00906"/>
    </source>
</evidence>
<dbReference type="OrthoDB" id="9806656at2"/>
<evidence type="ECO:0000256" key="1">
    <source>
        <dbReference type="ARBA" id="ARBA00004804"/>
    </source>
</evidence>
<comment type="pathway">
    <text evidence="1 7 8">Porphyrin-containing compound metabolism; protoporphyrin-IX biosynthesis; coproporphyrinogen-III from 5-aminolevulinate: step 4/4.</text>
</comment>
<dbReference type="PROSITE" id="PS00906">
    <property type="entry name" value="UROD_1"/>
    <property type="match status" value="1"/>
</dbReference>
<dbReference type="EMBL" id="SPQC01000053">
    <property type="protein sequence ID" value="TFU20578.1"/>
    <property type="molecule type" value="Genomic_DNA"/>
</dbReference>
<sequence>MVYMSQTVSSALRQRPLLTDEQLAHLPATHPLKTAGTGESAMIRTLTGREAEHAPVWFMRQAGRSLPEYREIREGIPMLDSCLNPELAAEITVQPVRRHKVDAGIFFSDIVIPMKLAGVGVDIVPGRGPVLDAPVHTLDDIKNLPELEDSALDPIREAVALTVEKLGSTPLIGFAGAPFTVAAYMVEGGPSRDHLRPRTMMHADPEAWEALGAWAARTSAQFLAAQIEAGASAVQLFDSWAGSLGEAGYRRFVMPHSAATLAAVEHYGVPRIHFGTGTAELLPAMLEAGADVIGVDYRLPLSEAQRRLGGGIVLQGNIDPALLASGWKALAAHTDAVLEEGRTAPAHVVNLGHGVPPTTDPTVLTRLVDYIHTSTRKG</sequence>
<feature type="binding site" evidence="7">
    <location>
        <position position="109"/>
    </location>
    <ligand>
        <name>substrate</name>
    </ligand>
</feature>
<feature type="site" description="Transition state stabilizer" evidence="7">
    <location>
        <position position="109"/>
    </location>
</feature>
<dbReference type="Pfam" id="PF01208">
    <property type="entry name" value="URO-D"/>
    <property type="match status" value="1"/>
</dbReference>
<evidence type="ECO:0000256" key="6">
    <source>
        <dbReference type="ARBA" id="ARBA00023244"/>
    </source>
</evidence>
<dbReference type="AlphaFoldDB" id="A0A4Y9F375"/>